<feature type="binding site" evidence="7">
    <location>
        <position position="332"/>
    </location>
    <ligand>
        <name>substrate</name>
    </ligand>
</feature>
<comment type="similarity">
    <text evidence="3 7">Belongs to the alanine racemase family.</text>
</comment>
<dbReference type="SUPFAM" id="SSF51419">
    <property type="entry name" value="PLP-binding barrel"/>
    <property type="match status" value="1"/>
</dbReference>
<dbReference type="HAMAP" id="MF_01201">
    <property type="entry name" value="Ala_racemase"/>
    <property type="match status" value="1"/>
</dbReference>
<dbReference type="InterPro" id="IPR009006">
    <property type="entry name" value="Ala_racemase/Decarboxylase_C"/>
</dbReference>
<keyword evidence="10" id="KW-1185">Reference proteome</keyword>
<evidence type="ECO:0000256" key="3">
    <source>
        <dbReference type="ARBA" id="ARBA00007880"/>
    </source>
</evidence>
<dbReference type="Proteomes" id="UP000603352">
    <property type="component" value="Unassembled WGS sequence"/>
</dbReference>
<keyword evidence="6 7" id="KW-0413">Isomerase</keyword>
<dbReference type="Pfam" id="PF00842">
    <property type="entry name" value="Ala_racemase_C"/>
    <property type="match status" value="1"/>
</dbReference>
<dbReference type="PANTHER" id="PTHR30511:SF0">
    <property type="entry name" value="ALANINE RACEMASE, CATABOLIC-RELATED"/>
    <property type="match status" value="1"/>
</dbReference>
<comment type="cofactor">
    <cofactor evidence="2 7">
        <name>pyridoxal 5'-phosphate</name>
        <dbReference type="ChEBI" id="CHEBI:597326"/>
    </cofactor>
</comment>
<comment type="catalytic activity">
    <reaction evidence="1 7">
        <text>L-alanine = D-alanine</text>
        <dbReference type="Rhea" id="RHEA:20249"/>
        <dbReference type="ChEBI" id="CHEBI:57416"/>
        <dbReference type="ChEBI" id="CHEBI:57972"/>
        <dbReference type="EC" id="5.1.1.1"/>
    </reaction>
</comment>
<gene>
    <name evidence="9" type="ORF">GCM10011505_44810</name>
</gene>
<sequence>MNVRVQAALPDRDARLHTPRAAGDATAAARAGGLLTVDLAALGRNYQSLRAMLNGRACAAVVKADAYGLGAAETAPVFYDAGCRHFFVAHLDEGLALRDVLPDDSAIMVLNGLMPGAEADCAAAGLVPVLNCLEQVAGWSAHARRLGRRLPAFIQIDTGMSRMGLPEADLARLAAAPDRLDGIVIEAVMSHLACADEPDHPANAEQLANFRARRAWLPDAPASFANSSGIFLGPDYHFDIARPGAALYGLNPQPHLDNPMRPVVRLQAKVVQLRDIAPGAHVGYGWRFRAERSTRIATVAVGYADGWLRSLSDHGAVWMDGIRLPIAGRVSMDSITVDVTAIAPDRIRPGSLVDLIGPDQPADAVAAMAGTIGYEVLTSLGGRYHRRYVAG</sequence>
<accession>A0ABQ1J5D5</accession>
<dbReference type="InterPro" id="IPR020622">
    <property type="entry name" value="Ala_racemase_pyridoxalP-BS"/>
</dbReference>
<dbReference type="InterPro" id="IPR001608">
    <property type="entry name" value="Ala_racemase_N"/>
</dbReference>
<evidence type="ECO:0000313" key="10">
    <source>
        <dbReference type="Proteomes" id="UP000603352"/>
    </source>
</evidence>
<dbReference type="InterPro" id="IPR000821">
    <property type="entry name" value="Ala_racemase"/>
</dbReference>
<proteinExistence type="inferred from homology"/>
<evidence type="ECO:0000256" key="5">
    <source>
        <dbReference type="ARBA" id="ARBA00022898"/>
    </source>
</evidence>
<dbReference type="PRINTS" id="PR00992">
    <property type="entry name" value="ALARACEMASE"/>
</dbReference>
<dbReference type="SMART" id="SM01005">
    <property type="entry name" value="Ala_racemase_C"/>
    <property type="match status" value="1"/>
</dbReference>
<evidence type="ECO:0000256" key="1">
    <source>
        <dbReference type="ARBA" id="ARBA00000316"/>
    </source>
</evidence>
<evidence type="ECO:0000259" key="8">
    <source>
        <dbReference type="SMART" id="SM01005"/>
    </source>
</evidence>
<dbReference type="NCBIfam" id="TIGR00492">
    <property type="entry name" value="alr"/>
    <property type="match status" value="1"/>
</dbReference>
<feature type="binding site" evidence="7">
    <location>
        <position position="162"/>
    </location>
    <ligand>
        <name>substrate</name>
    </ligand>
</feature>
<dbReference type="InterPro" id="IPR029066">
    <property type="entry name" value="PLP-binding_barrel"/>
</dbReference>
<dbReference type="RefSeq" id="WP_188582131.1">
    <property type="nucleotide sequence ID" value="NZ_BMDZ01000082.1"/>
</dbReference>
<evidence type="ECO:0000256" key="7">
    <source>
        <dbReference type="HAMAP-Rule" id="MF_01201"/>
    </source>
</evidence>
<dbReference type="Gene3D" id="3.20.20.10">
    <property type="entry name" value="Alanine racemase"/>
    <property type="match status" value="1"/>
</dbReference>
<dbReference type="EMBL" id="BMDZ01000082">
    <property type="protein sequence ID" value="GGB59049.1"/>
    <property type="molecule type" value="Genomic_DNA"/>
</dbReference>
<comment type="caution">
    <text evidence="9">The sequence shown here is derived from an EMBL/GenBank/DDBJ whole genome shotgun (WGS) entry which is preliminary data.</text>
</comment>
<keyword evidence="5 7" id="KW-0663">Pyridoxal phosphate</keyword>
<feature type="active site" description="Proton acceptor; specific for L-alanine" evidence="7">
    <location>
        <position position="284"/>
    </location>
</feature>
<feature type="domain" description="Alanine racemase C-terminal" evidence="8">
    <location>
        <begin position="263"/>
        <end position="389"/>
    </location>
</feature>
<feature type="modified residue" description="N6-(pyridoxal phosphate)lysine" evidence="7">
    <location>
        <position position="63"/>
    </location>
</feature>
<dbReference type="InterPro" id="IPR011079">
    <property type="entry name" value="Ala_racemase_C"/>
</dbReference>
<dbReference type="EC" id="5.1.1.1" evidence="4 7"/>
<comment type="function">
    <text evidence="7">Catalyzes the interconversion of L-alanine and D-alanine. May also act on other amino acids.</text>
</comment>
<name>A0ABQ1J5D5_9PROT</name>
<organism evidence="9 10">
    <name type="scientific">Tistrella bauzanensis</name>
    <dbReference type="NCBI Taxonomy" id="657419"/>
    <lineage>
        <taxon>Bacteria</taxon>
        <taxon>Pseudomonadati</taxon>
        <taxon>Pseudomonadota</taxon>
        <taxon>Alphaproteobacteria</taxon>
        <taxon>Geminicoccales</taxon>
        <taxon>Geminicoccaceae</taxon>
        <taxon>Tistrella</taxon>
    </lineage>
</organism>
<evidence type="ECO:0000256" key="6">
    <source>
        <dbReference type="ARBA" id="ARBA00023235"/>
    </source>
</evidence>
<dbReference type="PROSITE" id="PS00395">
    <property type="entry name" value="ALANINE_RACEMASE"/>
    <property type="match status" value="1"/>
</dbReference>
<protein>
    <recommendedName>
        <fullName evidence="4 7">Alanine racemase</fullName>
        <ecNumber evidence="4 7">5.1.1.1</ecNumber>
    </recommendedName>
</protein>
<dbReference type="PANTHER" id="PTHR30511">
    <property type="entry name" value="ALANINE RACEMASE"/>
    <property type="match status" value="1"/>
</dbReference>
<dbReference type="Pfam" id="PF01168">
    <property type="entry name" value="Ala_racemase_N"/>
    <property type="match status" value="1"/>
</dbReference>
<evidence type="ECO:0000256" key="4">
    <source>
        <dbReference type="ARBA" id="ARBA00013089"/>
    </source>
</evidence>
<dbReference type="CDD" id="cd00430">
    <property type="entry name" value="PLPDE_III_AR"/>
    <property type="match status" value="1"/>
</dbReference>
<dbReference type="SUPFAM" id="SSF50621">
    <property type="entry name" value="Alanine racemase C-terminal domain-like"/>
    <property type="match status" value="1"/>
</dbReference>
<dbReference type="Gene3D" id="2.40.37.10">
    <property type="entry name" value="Lyase, Ornithine Decarboxylase, Chain A, domain 1"/>
    <property type="match status" value="1"/>
</dbReference>
<evidence type="ECO:0000313" key="9">
    <source>
        <dbReference type="EMBL" id="GGB59049.1"/>
    </source>
</evidence>
<feature type="active site" description="Proton acceptor; specific for D-alanine" evidence="7">
    <location>
        <position position="63"/>
    </location>
</feature>
<evidence type="ECO:0000256" key="2">
    <source>
        <dbReference type="ARBA" id="ARBA00001933"/>
    </source>
</evidence>
<reference evidence="10" key="1">
    <citation type="journal article" date="2019" name="Int. J. Syst. Evol. Microbiol.">
        <title>The Global Catalogue of Microorganisms (GCM) 10K type strain sequencing project: providing services to taxonomists for standard genome sequencing and annotation.</title>
        <authorList>
            <consortium name="The Broad Institute Genomics Platform"/>
            <consortium name="The Broad Institute Genome Sequencing Center for Infectious Disease"/>
            <person name="Wu L."/>
            <person name="Ma J."/>
        </authorList>
    </citation>
    <scope>NUCLEOTIDE SEQUENCE [LARGE SCALE GENOMIC DNA]</scope>
    <source>
        <strain evidence="10">CGMCC 1.10188</strain>
    </source>
</reference>
<comment type="pathway">
    <text evidence="7">Amino-acid biosynthesis; D-alanine biosynthesis; D-alanine from L-alanine: step 1/1.</text>
</comment>